<reference evidence="3 4" key="1">
    <citation type="journal article" date="2018" name="J. Allergy Clin. Immunol.">
        <title>High-quality assembly of Dermatophagoides pteronyssinus genome and transcriptome reveals a wide range of novel allergens.</title>
        <authorList>
            <person name="Liu X.Y."/>
            <person name="Yang K.Y."/>
            <person name="Wang M.Q."/>
            <person name="Kwok J.S."/>
            <person name="Zeng X."/>
            <person name="Yang Z."/>
            <person name="Xiao X.J."/>
            <person name="Lau C.P."/>
            <person name="Li Y."/>
            <person name="Huang Z.M."/>
            <person name="Ba J.G."/>
            <person name="Yim A.K."/>
            <person name="Ouyang C.Y."/>
            <person name="Ngai S.M."/>
            <person name="Chan T.F."/>
            <person name="Leung E.L."/>
            <person name="Liu L."/>
            <person name="Liu Z.G."/>
            <person name="Tsui S.K."/>
        </authorList>
    </citation>
    <scope>NUCLEOTIDE SEQUENCE [LARGE SCALE GENOMIC DNA]</scope>
    <source>
        <strain evidence="3">Derp</strain>
    </source>
</reference>
<keyword evidence="1" id="KW-0812">Transmembrane</keyword>
<dbReference type="Proteomes" id="UP000887458">
    <property type="component" value="Unassembled WGS sequence"/>
</dbReference>
<evidence type="ECO:0000313" key="3">
    <source>
        <dbReference type="EMBL" id="KAH9419086.1"/>
    </source>
</evidence>
<comment type="caution">
    <text evidence="3">The sequence shown here is derived from an EMBL/GenBank/DDBJ whole genome shotgun (WGS) entry which is preliminary data.</text>
</comment>
<keyword evidence="1" id="KW-0472">Membrane</keyword>
<keyword evidence="4" id="KW-1185">Reference proteome</keyword>
<sequence>MRWPYLIWIFLCPVNAITFFQSNCSGISSNPSANILLIGMRRNHLTIIDRRFFVFEIERSLFTNNGFRIPFGYMYLKMPFEKRWPEAFSNSSDKKRFEKLQPYVRFGFIWSEYNLTFAYENENKISFFSYDLNYDRWYWNVTVVKPLTKMSKEIVFISNLSPNRDKLGLIRFRKKDGQILMTRYGHLEQSYYLCSVDLIDDGRRIENVTLGNNPCAVEKRTPISLDGEPIIKAFETQTYFFFLTKKYIYHVSSIIMRNTSLELGLSFQMKREKIEEIFLCEASIVQWTMDNSLLVVMIAILIFAGIAAIIYDNYLSSIHEQSIRRSVIIK</sequence>
<dbReference type="EMBL" id="NJHN03000060">
    <property type="protein sequence ID" value="KAH9419086.1"/>
    <property type="molecule type" value="Genomic_DNA"/>
</dbReference>
<proteinExistence type="predicted"/>
<gene>
    <name evidence="3" type="ORF">DERP_005588</name>
</gene>
<evidence type="ECO:0000313" key="4">
    <source>
        <dbReference type="Proteomes" id="UP000887458"/>
    </source>
</evidence>
<keyword evidence="2" id="KW-0732">Signal</keyword>
<name>A0ABQ8J902_DERPT</name>
<evidence type="ECO:0000256" key="2">
    <source>
        <dbReference type="SAM" id="SignalP"/>
    </source>
</evidence>
<accession>A0ABQ8J902</accession>
<feature type="chain" id="PRO_5046777907" evidence="2">
    <location>
        <begin position="17"/>
        <end position="330"/>
    </location>
</feature>
<feature type="transmembrane region" description="Helical" evidence="1">
    <location>
        <begin position="293"/>
        <end position="315"/>
    </location>
</feature>
<organism evidence="3 4">
    <name type="scientific">Dermatophagoides pteronyssinus</name>
    <name type="common">European house dust mite</name>
    <dbReference type="NCBI Taxonomy" id="6956"/>
    <lineage>
        <taxon>Eukaryota</taxon>
        <taxon>Metazoa</taxon>
        <taxon>Ecdysozoa</taxon>
        <taxon>Arthropoda</taxon>
        <taxon>Chelicerata</taxon>
        <taxon>Arachnida</taxon>
        <taxon>Acari</taxon>
        <taxon>Acariformes</taxon>
        <taxon>Sarcoptiformes</taxon>
        <taxon>Astigmata</taxon>
        <taxon>Psoroptidia</taxon>
        <taxon>Analgoidea</taxon>
        <taxon>Pyroglyphidae</taxon>
        <taxon>Dermatophagoidinae</taxon>
        <taxon>Dermatophagoides</taxon>
    </lineage>
</organism>
<evidence type="ECO:0000256" key="1">
    <source>
        <dbReference type="SAM" id="Phobius"/>
    </source>
</evidence>
<keyword evidence="1" id="KW-1133">Transmembrane helix</keyword>
<reference evidence="3 4" key="2">
    <citation type="journal article" date="2022" name="Mol. Biol. Evol.">
        <title>Comparative Genomics Reveals Insights into the Divergent Evolution of Astigmatic Mites and Household Pest Adaptations.</title>
        <authorList>
            <person name="Xiong Q."/>
            <person name="Wan A.T."/>
            <person name="Liu X."/>
            <person name="Fung C.S."/>
            <person name="Xiao X."/>
            <person name="Malainual N."/>
            <person name="Hou J."/>
            <person name="Wang L."/>
            <person name="Wang M."/>
            <person name="Yang K.Y."/>
            <person name="Cui Y."/>
            <person name="Leung E.L."/>
            <person name="Nong W."/>
            <person name="Shin S.K."/>
            <person name="Au S.W."/>
            <person name="Jeong K.Y."/>
            <person name="Chew F.T."/>
            <person name="Hui J.H."/>
            <person name="Leung T.F."/>
            <person name="Tungtrongchitr A."/>
            <person name="Zhong N."/>
            <person name="Liu Z."/>
            <person name="Tsui S.K."/>
        </authorList>
    </citation>
    <scope>NUCLEOTIDE SEQUENCE [LARGE SCALE GENOMIC DNA]</scope>
    <source>
        <strain evidence="3">Derp</strain>
    </source>
</reference>
<protein>
    <submittedName>
        <fullName evidence="3">Uncharacterized protein</fullName>
    </submittedName>
</protein>
<feature type="signal peptide" evidence="2">
    <location>
        <begin position="1"/>
        <end position="16"/>
    </location>
</feature>